<evidence type="ECO:0000259" key="6">
    <source>
        <dbReference type="Pfam" id="PF25973"/>
    </source>
</evidence>
<keyword evidence="2" id="KW-0175">Coiled coil</keyword>
<comment type="similarity">
    <text evidence="1">Belongs to the membrane fusion protein (MFP) (TC 8.A.1) family.</text>
</comment>
<evidence type="ECO:0000256" key="3">
    <source>
        <dbReference type="SAM" id="Phobius"/>
    </source>
</evidence>
<feature type="coiled-coil region" evidence="2">
    <location>
        <begin position="121"/>
        <end position="148"/>
    </location>
</feature>
<dbReference type="Gene3D" id="2.40.30.170">
    <property type="match status" value="1"/>
</dbReference>
<dbReference type="GO" id="GO:1990281">
    <property type="term" value="C:efflux pump complex"/>
    <property type="evidence" value="ECO:0007669"/>
    <property type="project" value="TreeGrafter"/>
</dbReference>
<feature type="domain" description="Multidrug resistance protein MdtA-like C-terminal permuted SH3" evidence="5">
    <location>
        <begin position="304"/>
        <end position="361"/>
    </location>
</feature>
<dbReference type="InterPro" id="IPR006143">
    <property type="entry name" value="RND_pump_MFP"/>
</dbReference>
<dbReference type="NCBIfam" id="TIGR01730">
    <property type="entry name" value="RND_mfp"/>
    <property type="match status" value="1"/>
</dbReference>
<dbReference type="RefSeq" id="WP_085215532.1">
    <property type="nucleotide sequence ID" value="NZ_FXAM01000001.1"/>
</dbReference>
<evidence type="ECO:0000256" key="2">
    <source>
        <dbReference type="SAM" id="Coils"/>
    </source>
</evidence>
<dbReference type="AlphaFoldDB" id="A0A1Y6D2Q1"/>
<keyword evidence="3" id="KW-1133">Transmembrane helix</keyword>
<dbReference type="PANTHER" id="PTHR30469:SF15">
    <property type="entry name" value="HLYD FAMILY OF SECRETION PROTEINS"/>
    <property type="match status" value="1"/>
</dbReference>
<gene>
    <name evidence="7" type="ORF">SAMN02949497_4076</name>
</gene>
<feature type="transmembrane region" description="Helical" evidence="3">
    <location>
        <begin position="12"/>
        <end position="30"/>
    </location>
</feature>
<dbReference type="STRING" id="1760988.SAMN02949497_4076"/>
<organism evidence="7 8">
    <name type="scientific">Methylomagnum ishizawai</name>
    <dbReference type="NCBI Taxonomy" id="1760988"/>
    <lineage>
        <taxon>Bacteria</taxon>
        <taxon>Pseudomonadati</taxon>
        <taxon>Pseudomonadota</taxon>
        <taxon>Gammaproteobacteria</taxon>
        <taxon>Methylococcales</taxon>
        <taxon>Methylococcaceae</taxon>
        <taxon>Methylomagnum</taxon>
    </lineage>
</organism>
<evidence type="ECO:0000259" key="5">
    <source>
        <dbReference type="Pfam" id="PF25967"/>
    </source>
</evidence>
<dbReference type="InterPro" id="IPR058627">
    <property type="entry name" value="MdtA-like_C"/>
</dbReference>
<keyword evidence="3" id="KW-0472">Membrane</keyword>
<dbReference type="Pfam" id="PF25967">
    <property type="entry name" value="RND-MFP_C"/>
    <property type="match status" value="1"/>
</dbReference>
<evidence type="ECO:0000259" key="4">
    <source>
        <dbReference type="Pfam" id="PF25954"/>
    </source>
</evidence>
<evidence type="ECO:0000313" key="8">
    <source>
        <dbReference type="Proteomes" id="UP000192923"/>
    </source>
</evidence>
<dbReference type="PANTHER" id="PTHR30469">
    <property type="entry name" value="MULTIDRUG RESISTANCE PROTEIN MDTA"/>
    <property type="match status" value="1"/>
</dbReference>
<evidence type="ECO:0000256" key="1">
    <source>
        <dbReference type="ARBA" id="ARBA00009477"/>
    </source>
</evidence>
<dbReference type="Pfam" id="PF25954">
    <property type="entry name" value="Beta-barrel_RND_2"/>
    <property type="match status" value="1"/>
</dbReference>
<sequence>MTHATSESPGLKPLYAGLSVAGLVFLLMWMQGGFEDKVPPGLGQAVAAEPKPATPVPVAQVTRRVENEVFAWPGTVSAKTVAQVAPKLPGRILDITVRTGDKVKRGQVLARLDDSEIQARLGQARAALAAAEAEAIRARTDAQRLQSLYAKEAATRQDLDAAQAAAKSGEARVVAARDAIRETESRLGETVLKAPFDGAVVKRDQEPGDMALPGGAVLTLQQSRQLRIESAIPAHCAGLVKIGDELKAKIANPESELRAVVDEIQPATDPKTRTVLVKARLPEDSGVQPGAFGWLYQTCGQNEVLLVPDSAVSRIGQLESVRLRVDGQPRLRHVRTGKHYDGQVEILSGLKEGDAVQLTGGQP</sequence>
<evidence type="ECO:0000313" key="7">
    <source>
        <dbReference type="EMBL" id="SMF96670.1"/>
    </source>
</evidence>
<dbReference type="Gene3D" id="1.10.287.470">
    <property type="entry name" value="Helix hairpin bin"/>
    <property type="match status" value="1"/>
</dbReference>
<keyword evidence="3" id="KW-0812">Transmembrane</keyword>
<feature type="domain" description="CzcB-like barrel-sandwich hybrid" evidence="6">
    <location>
        <begin position="81"/>
        <end position="210"/>
    </location>
</feature>
<proteinExistence type="inferred from homology"/>
<dbReference type="InterPro" id="IPR058792">
    <property type="entry name" value="Beta-barrel_RND_2"/>
</dbReference>
<dbReference type="SUPFAM" id="SSF111369">
    <property type="entry name" value="HlyD-like secretion proteins"/>
    <property type="match status" value="1"/>
</dbReference>
<dbReference type="Gene3D" id="2.40.420.20">
    <property type="match status" value="1"/>
</dbReference>
<protein>
    <submittedName>
        <fullName evidence="7">RND family efflux transporter, MFP subunit</fullName>
    </submittedName>
</protein>
<dbReference type="Pfam" id="PF25973">
    <property type="entry name" value="BSH_CzcB"/>
    <property type="match status" value="1"/>
</dbReference>
<keyword evidence="8" id="KW-1185">Reference proteome</keyword>
<dbReference type="EMBL" id="FXAM01000001">
    <property type="protein sequence ID" value="SMF96670.1"/>
    <property type="molecule type" value="Genomic_DNA"/>
</dbReference>
<dbReference type="Proteomes" id="UP000192923">
    <property type="component" value="Unassembled WGS sequence"/>
</dbReference>
<feature type="domain" description="CusB-like beta-barrel" evidence="4">
    <location>
        <begin position="228"/>
        <end position="292"/>
    </location>
</feature>
<name>A0A1Y6D2Q1_9GAMM</name>
<dbReference type="InterPro" id="IPR058647">
    <property type="entry name" value="BSH_CzcB-like"/>
</dbReference>
<reference evidence="7 8" key="1">
    <citation type="submission" date="2016-12" db="EMBL/GenBank/DDBJ databases">
        <authorList>
            <person name="Song W.-J."/>
            <person name="Kurnit D.M."/>
        </authorList>
    </citation>
    <scope>NUCLEOTIDE SEQUENCE [LARGE SCALE GENOMIC DNA]</scope>
    <source>
        <strain evidence="7 8">175</strain>
    </source>
</reference>
<dbReference type="GO" id="GO:0015562">
    <property type="term" value="F:efflux transmembrane transporter activity"/>
    <property type="evidence" value="ECO:0007669"/>
    <property type="project" value="TreeGrafter"/>
</dbReference>
<dbReference type="OrthoDB" id="5730196at2"/>
<dbReference type="Gene3D" id="2.40.50.100">
    <property type="match status" value="1"/>
</dbReference>
<accession>A0A1Y6D2Q1</accession>